<evidence type="ECO:0000259" key="6">
    <source>
        <dbReference type="Pfam" id="PF04932"/>
    </source>
</evidence>
<accession>A0ABS0WQL6</accession>
<dbReference type="PANTHER" id="PTHR37422:SF17">
    <property type="entry name" value="O-ANTIGEN LIGASE"/>
    <property type="match status" value="1"/>
</dbReference>
<dbReference type="Proteomes" id="UP000623301">
    <property type="component" value="Unassembled WGS sequence"/>
</dbReference>
<gene>
    <name evidence="7" type="ORF">JBL43_08500</name>
</gene>
<dbReference type="Pfam" id="PF04932">
    <property type="entry name" value="Wzy_C"/>
    <property type="match status" value="1"/>
</dbReference>
<dbReference type="InterPro" id="IPR051533">
    <property type="entry name" value="WaaL-like"/>
</dbReference>
<evidence type="ECO:0000256" key="2">
    <source>
        <dbReference type="ARBA" id="ARBA00022692"/>
    </source>
</evidence>
<dbReference type="InterPro" id="IPR007016">
    <property type="entry name" value="O-antigen_ligase-rel_domated"/>
</dbReference>
<dbReference type="RefSeq" id="WP_198841015.1">
    <property type="nucleotide sequence ID" value="NZ_JAEHFJ010000003.1"/>
</dbReference>
<keyword evidence="8" id="KW-1185">Reference proteome</keyword>
<keyword evidence="7" id="KW-0436">Ligase</keyword>
<protein>
    <submittedName>
        <fullName evidence="7">O-antigen ligase family protein</fullName>
    </submittedName>
</protein>
<feature type="transmembrane region" description="Helical" evidence="5">
    <location>
        <begin position="39"/>
        <end position="56"/>
    </location>
</feature>
<proteinExistence type="predicted"/>
<evidence type="ECO:0000313" key="7">
    <source>
        <dbReference type="EMBL" id="MBJ2174275.1"/>
    </source>
</evidence>
<evidence type="ECO:0000256" key="3">
    <source>
        <dbReference type="ARBA" id="ARBA00022989"/>
    </source>
</evidence>
<keyword evidence="4 5" id="KW-0472">Membrane</keyword>
<evidence type="ECO:0000256" key="1">
    <source>
        <dbReference type="ARBA" id="ARBA00004141"/>
    </source>
</evidence>
<dbReference type="PANTHER" id="PTHR37422">
    <property type="entry name" value="TEICHURONIC ACID BIOSYNTHESIS PROTEIN TUAE"/>
    <property type="match status" value="1"/>
</dbReference>
<feature type="transmembrane region" description="Helical" evidence="5">
    <location>
        <begin position="167"/>
        <end position="186"/>
    </location>
</feature>
<dbReference type="GO" id="GO:0016874">
    <property type="term" value="F:ligase activity"/>
    <property type="evidence" value="ECO:0007669"/>
    <property type="project" value="UniProtKB-KW"/>
</dbReference>
<feature type="domain" description="O-antigen ligase-related" evidence="6">
    <location>
        <begin position="7"/>
        <end position="151"/>
    </location>
</feature>
<comment type="caution">
    <text evidence="7">The sequence shown here is derived from an EMBL/GenBank/DDBJ whole genome shotgun (WGS) entry which is preliminary data.</text>
</comment>
<keyword evidence="3 5" id="KW-1133">Transmembrane helix</keyword>
<evidence type="ECO:0000256" key="4">
    <source>
        <dbReference type="ARBA" id="ARBA00023136"/>
    </source>
</evidence>
<feature type="transmembrane region" description="Helical" evidence="5">
    <location>
        <begin position="6"/>
        <end position="30"/>
    </location>
</feature>
<feature type="transmembrane region" description="Helical" evidence="5">
    <location>
        <begin position="192"/>
        <end position="208"/>
    </location>
</feature>
<comment type="subcellular location">
    <subcellularLocation>
        <location evidence="1">Membrane</location>
        <topology evidence="1">Multi-pass membrane protein</topology>
    </subcellularLocation>
</comment>
<keyword evidence="2 5" id="KW-0812">Transmembrane</keyword>
<evidence type="ECO:0000313" key="8">
    <source>
        <dbReference type="Proteomes" id="UP000623301"/>
    </source>
</evidence>
<dbReference type="EMBL" id="JAEHFJ010000003">
    <property type="protein sequence ID" value="MBJ2174275.1"/>
    <property type="molecule type" value="Genomic_DNA"/>
</dbReference>
<sequence length="215" mass="24742">MAILILSLFLLSGIMAILILILFFIVQFLYSENSKKTKLVGSILVIIGITSSFILLKHLDDQKRIRGSENIVYRAQKIITKKDPVREVNWKSVVKVISSNFIWGVGADGGIDLLQKERPIMSESYINKHNAHNDYLEIVLRYGIIGISIYLIILGSLIKTAFTSNNYYFMWFLIVFMISSLTESYLQRQVGLVFFVFFSLLFYTQSTFRKIDKIS</sequence>
<feature type="transmembrane region" description="Helical" evidence="5">
    <location>
        <begin position="138"/>
        <end position="158"/>
    </location>
</feature>
<name>A0ABS0WQL6_9FLAO</name>
<reference evidence="7 8" key="1">
    <citation type="submission" date="2020-12" db="EMBL/GenBank/DDBJ databases">
        <title>Aureibaculum luteum sp. nov. and Aureibaculum flavum sp. nov., novel members of the family Flavobacteriaceae isolated from Antarctic intertidal sediments.</title>
        <authorList>
            <person name="He X."/>
            <person name="Zhang X."/>
        </authorList>
    </citation>
    <scope>NUCLEOTIDE SEQUENCE [LARGE SCALE GENOMIC DNA]</scope>
    <source>
        <strain evidence="7 8">A20</strain>
    </source>
</reference>
<organism evidence="7 8">
    <name type="scientific">Aureibaculum flavum</name>
    <dbReference type="NCBI Taxonomy" id="2795986"/>
    <lineage>
        <taxon>Bacteria</taxon>
        <taxon>Pseudomonadati</taxon>
        <taxon>Bacteroidota</taxon>
        <taxon>Flavobacteriia</taxon>
        <taxon>Flavobacteriales</taxon>
        <taxon>Flavobacteriaceae</taxon>
        <taxon>Aureibaculum</taxon>
    </lineage>
</organism>
<evidence type="ECO:0000256" key="5">
    <source>
        <dbReference type="SAM" id="Phobius"/>
    </source>
</evidence>